<accession>A0AAD7VUC3</accession>
<evidence type="ECO:0000313" key="8">
    <source>
        <dbReference type="Proteomes" id="UP001217417"/>
    </source>
</evidence>
<evidence type="ECO:0000256" key="2">
    <source>
        <dbReference type="ARBA" id="ARBA00023242"/>
    </source>
</evidence>
<feature type="compositionally biased region" description="Polar residues" evidence="5">
    <location>
        <begin position="266"/>
        <end position="284"/>
    </location>
</feature>
<protein>
    <recommendedName>
        <fullName evidence="6">DUF3835 domain-containing protein</fullName>
    </recommendedName>
</protein>
<feature type="compositionally biased region" description="Polar residues" evidence="5">
    <location>
        <begin position="300"/>
        <end position="318"/>
    </location>
</feature>
<dbReference type="Pfam" id="PF12927">
    <property type="entry name" value="DUF3835"/>
    <property type="match status" value="2"/>
</dbReference>
<feature type="region of interest" description="Disordered" evidence="5">
    <location>
        <begin position="367"/>
        <end position="402"/>
    </location>
</feature>
<dbReference type="GO" id="GO:0003682">
    <property type="term" value="F:chromatin binding"/>
    <property type="evidence" value="ECO:0007669"/>
    <property type="project" value="TreeGrafter"/>
</dbReference>
<feature type="region of interest" description="Disordered" evidence="5">
    <location>
        <begin position="753"/>
        <end position="774"/>
    </location>
</feature>
<dbReference type="GO" id="GO:0005634">
    <property type="term" value="C:nucleus"/>
    <property type="evidence" value="ECO:0007669"/>
    <property type="project" value="UniProtKB-SubCell"/>
</dbReference>
<gene>
    <name evidence="7" type="ORF">POJ06DRAFT_250316</name>
</gene>
<feature type="region of interest" description="Disordered" evidence="5">
    <location>
        <begin position="607"/>
        <end position="677"/>
    </location>
</feature>
<dbReference type="PANTHER" id="PTHR15111:SF0">
    <property type="entry name" value="UNCONVENTIONAL PREFOLDIN RPB5 INTERACTOR 1"/>
    <property type="match status" value="1"/>
</dbReference>
<feature type="region of interest" description="Disordered" evidence="5">
    <location>
        <begin position="486"/>
        <end position="522"/>
    </location>
</feature>
<evidence type="ECO:0000256" key="4">
    <source>
        <dbReference type="SAM" id="Coils"/>
    </source>
</evidence>
<comment type="similarity">
    <text evidence="3">Belongs to the RNA polymerase II subunit 5-mediating protein family.</text>
</comment>
<feature type="compositionally biased region" description="Polar residues" evidence="5">
    <location>
        <begin position="224"/>
        <end position="238"/>
    </location>
</feature>
<comment type="subcellular location">
    <subcellularLocation>
        <location evidence="1">Nucleus</location>
    </subcellularLocation>
</comment>
<dbReference type="Pfam" id="PF02996">
    <property type="entry name" value="Prefoldin"/>
    <property type="match status" value="1"/>
</dbReference>
<feature type="compositionally biased region" description="Low complexity" evidence="5">
    <location>
        <begin position="486"/>
        <end position="497"/>
    </location>
</feature>
<keyword evidence="8" id="KW-1185">Reference proteome</keyword>
<evidence type="ECO:0000313" key="7">
    <source>
        <dbReference type="EMBL" id="KAJ8101050.1"/>
    </source>
</evidence>
<feature type="compositionally biased region" description="Acidic residues" evidence="5">
    <location>
        <begin position="371"/>
        <end position="393"/>
    </location>
</feature>
<feature type="coiled-coil region" evidence="4">
    <location>
        <begin position="110"/>
        <end position="137"/>
    </location>
</feature>
<organism evidence="7 8">
    <name type="scientific">Lipomyces tetrasporus</name>
    <dbReference type="NCBI Taxonomy" id="54092"/>
    <lineage>
        <taxon>Eukaryota</taxon>
        <taxon>Fungi</taxon>
        <taxon>Dikarya</taxon>
        <taxon>Ascomycota</taxon>
        <taxon>Saccharomycotina</taxon>
        <taxon>Lipomycetes</taxon>
        <taxon>Lipomycetales</taxon>
        <taxon>Lipomycetaceae</taxon>
        <taxon>Lipomyces</taxon>
    </lineage>
</organism>
<dbReference type="InterPro" id="IPR024325">
    <property type="entry name" value="DUF3835"/>
</dbReference>
<feature type="compositionally biased region" description="Basic and acidic residues" evidence="5">
    <location>
        <begin position="502"/>
        <end position="518"/>
    </location>
</feature>
<feature type="compositionally biased region" description="Low complexity" evidence="5">
    <location>
        <begin position="754"/>
        <end position="770"/>
    </location>
</feature>
<dbReference type="GO" id="GO:0019212">
    <property type="term" value="F:phosphatase inhibitor activity"/>
    <property type="evidence" value="ECO:0007669"/>
    <property type="project" value="TreeGrafter"/>
</dbReference>
<feature type="compositionally biased region" description="Polar residues" evidence="5">
    <location>
        <begin position="199"/>
        <end position="217"/>
    </location>
</feature>
<reference evidence="7" key="1">
    <citation type="submission" date="2023-03" db="EMBL/GenBank/DDBJ databases">
        <title>Near-Complete genome sequence of Lipomyces tetrasporous NRRL Y-64009, an oleaginous yeast capable of growing on lignocellulosic hydrolysates.</title>
        <authorList>
            <consortium name="Lawrence Berkeley National Laboratory"/>
            <person name="Jagtap S.S."/>
            <person name="Liu J.-J."/>
            <person name="Walukiewicz H.E."/>
            <person name="Pangilinan J."/>
            <person name="Lipzen A."/>
            <person name="Ahrendt S."/>
            <person name="Koriabine M."/>
            <person name="Cobaugh K."/>
            <person name="Salamov A."/>
            <person name="Yoshinaga Y."/>
            <person name="Ng V."/>
            <person name="Daum C."/>
            <person name="Grigoriev I.V."/>
            <person name="Slininger P.J."/>
            <person name="Dien B.S."/>
            <person name="Jin Y.-S."/>
            <person name="Rao C.V."/>
        </authorList>
    </citation>
    <scope>NUCLEOTIDE SEQUENCE</scope>
    <source>
        <strain evidence="7">NRRL Y-64009</strain>
    </source>
</reference>
<dbReference type="AlphaFoldDB" id="A0AAD7VUC3"/>
<dbReference type="Gene3D" id="1.10.287.370">
    <property type="match status" value="1"/>
</dbReference>
<feature type="compositionally biased region" description="Polar residues" evidence="5">
    <location>
        <begin position="611"/>
        <end position="621"/>
    </location>
</feature>
<dbReference type="GO" id="GO:0003714">
    <property type="term" value="F:transcription corepressor activity"/>
    <property type="evidence" value="ECO:0007669"/>
    <property type="project" value="TreeGrafter"/>
</dbReference>
<feature type="domain" description="DUF3835" evidence="6">
    <location>
        <begin position="504"/>
        <end position="528"/>
    </location>
</feature>
<dbReference type="RefSeq" id="XP_056044500.1">
    <property type="nucleotide sequence ID" value="XM_056187275.1"/>
</dbReference>
<feature type="domain" description="DUF3835" evidence="6">
    <location>
        <begin position="789"/>
        <end position="849"/>
    </location>
</feature>
<evidence type="ECO:0000259" key="6">
    <source>
        <dbReference type="Pfam" id="PF12927"/>
    </source>
</evidence>
<evidence type="ECO:0000256" key="3">
    <source>
        <dbReference type="ARBA" id="ARBA00038295"/>
    </source>
</evidence>
<dbReference type="SUPFAM" id="SSF46579">
    <property type="entry name" value="Prefoldin"/>
    <property type="match status" value="1"/>
</dbReference>
<keyword evidence="2" id="KW-0539">Nucleus</keyword>
<dbReference type="EMBL" id="JARPMG010000004">
    <property type="protein sequence ID" value="KAJ8101050.1"/>
    <property type="molecule type" value="Genomic_DNA"/>
</dbReference>
<feature type="region of interest" description="Disordered" evidence="5">
    <location>
        <begin position="199"/>
        <end position="331"/>
    </location>
</feature>
<dbReference type="Proteomes" id="UP001217417">
    <property type="component" value="Unassembled WGS sequence"/>
</dbReference>
<proteinExistence type="inferred from homology"/>
<dbReference type="GO" id="GO:0000122">
    <property type="term" value="P:negative regulation of transcription by RNA polymerase II"/>
    <property type="evidence" value="ECO:0007669"/>
    <property type="project" value="TreeGrafter"/>
</dbReference>
<dbReference type="InterPro" id="IPR009053">
    <property type="entry name" value="Prefoldin"/>
</dbReference>
<dbReference type="PANTHER" id="PTHR15111">
    <property type="entry name" value="RNA POLYMERASE II SUBUNIT 5-MEDIATING PROTEIN NNX3"/>
    <property type="match status" value="1"/>
</dbReference>
<dbReference type="InterPro" id="IPR004127">
    <property type="entry name" value="Prefoldin_subunit_alpha"/>
</dbReference>
<dbReference type="GeneID" id="80882441"/>
<evidence type="ECO:0000256" key="1">
    <source>
        <dbReference type="ARBA" id="ARBA00004123"/>
    </source>
</evidence>
<dbReference type="CDD" id="cd23159">
    <property type="entry name" value="Prefoldin_URI1"/>
    <property type="match status" value="1"/>
</dbReference>
<dbReference type="InterPro" id="IPR052255">
    <property type="entry name" value="RNA_pol_II_subunit5-mediator"/>
</dbReference>
<evidence type="ECO:0000256" key="5">
    <source>
        <dbReference type="SAM" id="MobiDB-lite"/>
    </source>
</evidence>
<keyword evidence="4" id="KW-0175">Coiled coil</keyword>
<feature type="compositionally biased region" description="Low complexity" evidence="5">
    <location>
        <begin position="286"/>
        <end position="299"/>
    </location>
</feature>
<sequence>MATQTPSEEETYPTTPDVFSPYAAQLRSSVATLRTRIEQINSDERNYIALQETLTAYPRTLTREAIVQIGPRALVKAQVVHTNEIYTAVGDGYIIQQSAYHASQMAGRRAEYLREAVAKMEARIAEQERKRAALDVIGKPDQLIVDEESGMPMMEIREELDDYGNIIESKVTPQSTTGLEQFAGEKLNEIMLQLEPGTALSNSGSNIQKSSTGQSNHIGDVITDSESQPTSISVLSQVSKDETAAQPKSILKTANKESPKPDASLASESQESVSWNQPTVSSLAEPSIPITSSPPRTVPMASQPTPAQQTLASTSFLSSRPKAKSSGIPSDLFEIERIAQEIDEQEEEDAEDILDLDITESQLSWTLAGSTDDDSDDSDHSFDDDDDDEENEDQFGRTRGSFFPYLPRGLNTPVHYHPLTVASPPVTEYSTGNIPKPIGPTALEPIQSTSFISHPERGPLKESIGAKQVRFSEKVDVQQFQSKLPSSLVSTSSGSLSHNCHSKIESEDLKPENDEPKPKKVSRFKLNRQIGSVIDNPVPVTNNSGSASAVSDIVERQPSTALASRMRSPKEFDDAVERGLQYRVRHSVELQSSVGSESTLANTIIEHDSPMSEQAKSNSSAAFGDIKEREPPPPIPSIKPGSRQRPPEPSRGAGNRLKPVIIGRPIPKNRLSNATSSQLPEPIDIELLIRQNTIPNENLPHVHMQDESTEEVDEGSNRPVLSEAIVERPFEAPMPFDARKKESLFKMSRATIHTSATSPSAPTKSQPSSSGMIEGQKITDNSILGCIDDDMTLDPEIHRQEIAVAYHRMRQRIIDRQGGYSLKVSEREFVPLDENGEVAKISRFKNARLSDHARSN</sequence>
<comment type="caution">
    <text evidence="7">The sequence shown here is derived from an EMBL/GenBank/DDBJ whole genome shotgun (WGS) entry which is preliminary data.</text>
</comment>
<name>A0AAD7VUC3_9ASCO</name>